<keyword evidence="1" id="KW-0472">Membrane</keyword>
<keyword evidence="1" id="KW-1133">Transmembrane helix</keyword>
<dbReference type="AlphaFoldDB" id="A0A9D2UQY8"/>
<evidence type="ECO:0000313" key="3">
    <source>
        <dbReference type="Proteomes" id="UP000787156"/>
    </source>
</evidence>
<dbReference type="Proteomes" id="UP000787156">
    <property type="component" value="Unassembled WGS sequence"/>
</dbReference>
<evidence type="ECO:0000313" key="2">
    <source>
        <dbReference type="EMBL" id="HJF26902.1"/>
    </source>
</evidence>
<dbReference type="EMBL" id="DYWX01000015">
    <property type="protein sequence ID" value="HJF26902.1"/>
    <property type="molecule type" value="Genomic_DNA"/>
</dbReference>
<organism evidence="2 3">
    <name type="scientific">Acinetobacter lwoffii</name>
    <dbReference type="NCBI Taxonomy" id="28090"/>
    <lineage>
        <taxon>Bacteria</taxon>
        <taxon>Pseudomonadati</taxon>
        <taxon>Pseudomonadota</taxon>
        <taxon>Gammaproteobacteria</taxon>
        <taxon>Moraxellales</taxon>
        <taxon>Moraxellaceae</taxon>
        <taxon>Acinetobacter</taxon>
    </lineage>
</organism>
<dbReference type="InterPro" id="IPR007211">
    <property type="entry name" value="DUF378"/>
</dbReference>
<dbReference type="PANTHER" id="PTHR37304:SF1">
    <property type="entry name" value="MEMBRANE PROTEIN"/>
    <property type="match status" value="1"/>
</dbReference>
<evidence type="ECO:0000256" key="1">
    <source>
        <dbReference type="SAM" id="Phobius"/>
    </source>
</evidence>
<feature type="transmembrane region" description="Helical" evidence="1">
    <location>
        <begin position="42"/>
        <end position="59"/>
    </location>
</feature>
<reference evidence="2" key="2">
    <citation type="submission" date="2021-09" db="EMBL/GenBank/DDBJ databases">
        <authorList>
            <person name="Gilroy R."/>
        </authorList>
    </citation>
    <scope>NUCLEOTIDE SEQUENCE</scope>
    <source>
        <strain evidence="2">CHK135-1449</strain>
    </source>
</reference>
<keyword evidence="1" id="KW-0812">Transmembrane</keyword>
<dbReference type="PANTHER" id="PTHR37304">
    <property type="entry name" value="MEMBRANE PROTEIN-RELATED"/>
    <property type="match status" value="1"/>
</dbReference>
<comment type="caution">
    <text evidence="2">The sequence shown here is derived from an EMBL/GenBank/DDBJ whole genome shotgun (WGS) entry which is preliminary data.</text>
</comment>
<dbReference type="Pfam" id="PF04070">
    <property type="entry name" value="DUF378"/>
    <property type="match status" value="1"/>
</dbReference>
<sequence>MRLNTIDWIAYALAIIGGINWGLVGAFNFDLVAAIFGEMSTLSRIIYVLVGLSALYLIYTGTKLGRTIHHHPDTHSRVMR</sequence>
<proteinExistence type="predicted"/>
<name>A0A9D2UQY8_ACILW</name>
<reference evidence="2" key="1">
    <citation type="journal article" date="2021" name="PeerJ">
        <title>Extensive microbial diversity within the chicken gut microbiome revealed by metagenomics and culture.</title>
        <authorList>
            <person name="Gilroy R."/>
            <person name="Ravi A."/>
            <person name="Getino M."/>
            <person name="Pursley I."/>
            <person name="Horton D.L."/>
            <person name="Alikhan N.F."/>
            <person name="Baker D."/>
            <person name="Gharbi K."/>
            <person name="Hall N."/>
            <person name="Watson M."/>
            <person name="Adriaenssens E.M."/>
            <person name="Foster-Nyarko E."/>
            <person name="Jarju S."/>
            <person name="Secka A."/>
            <person name="Antonio M."/>
            <person name="Oren A."/>
            <person name="Chaudhuri R.R."/>
            <person name="La Ragione R."/>
            <person name="Hildebrand F."/>
            <person name="Pallen M.J."/>
        </authorList>
    </citation>
    <scope>NUCLEOTIDE SEQUENCE</scope>
    <source>
        <strain evidence="2">CHK135-1449</strain>
    </source>
</reference>
<accession>A0A9D2UQY8</accession>
<protein>
    <submittedName>
        <fullName evidence="2">DUF378 domain-containing protein</fullName>
    </submittedName>
</protein>
<feature type="transmembrane region" description="Helical" evidence="1">
    <location>
        <begin position="12"/>
        <end position="36"/>
    </location>
</feature>
<gene>
    <name evidence="2" type="ORF">K8V79_01370</name>
</gene>